<dbReference type="Proteomes" id="UP000005203">
    <property type="component" value="Linkage group LG7"/>
</dbReference>
<keyword evidence="4" id="KW-1185">Reference proteome</keyword>
<evidence type="ECO:0000313" key="5">
    <source>
        <dbReference type="RefSeq" id="XP_006560911.2"/>
    </source>
</evidence>
<accession>A0A7M7GMP1</accession>
<reference evidence="5" key="2">
    <citation type="submission" date="2025-04" db="UniProtKB">
        <authorList>
            <consortium name="RefSeq"/>
        </authorList>
    </citation>
    <scope>IDENTIFICATION</scope>
    <source>
        <strain evidence="5">DH4</strain>
        <tissue evidence="5">Whole body</tissue>
    </source>
</reference>
<protein>
    <submittedName>
        <fullName evidence="5">Uncharacterized protein LOC102653587 isoform X1</fullName>
    </submittedName>
</protein>
<keyword evidence="2" id="KW-0732">Signal</keyword>
<dbReference type="RefSeq" id="XP_006560911.2">
    <property type="nucleotide sequence ID" value="XM_006560848.3"/>
</dbReference>
<evidence type="ECO:0000256" key="2">
    <source>
        <dbReference type="SAM" id="SignalP"/>
    </source>
</evidence>
<proteinExistence type="predicted"/>
<sequence length="314" mass="37026">MKYGIYIKDMWLLLSMVSFLICAIVASTNNDDSTVADVMGLGNENNDITTEIHTGRLSKDTWKTWKKKSFKERRSGKEIDPNIFLTENGEIIETWLDLPTEDKRFKKVSQEKNPWFYYWENKRLNYKPNVSNRRRGVFDRWGGKRGKRCAQLDIDSQTKRTKIMNDVSLNEFKQTANTKKFHWIPFNSWGGKRTEKSNNRESFLIFSRNPNNLRNLDVIKDGFIVERNSGKIDEENLAVQMKNLLSTVYKNSIRKRNPFLYSLPLRLSNRISEGKYTIEDEITKNWPLSTPEKKGEQRKKTKFNPWGGKRNFEI</sequence>
<dbReference type="OrthoDB" id="6066929at2759"/>
<organism evidence="3">
    <name type="scientific">Apis mellifera</name>
    <name type="common">Honeybee</name>
    <dbReference type="NCBI Taxonomy" id="7460"/>
    <lineage>
        <taxon>Eukaryota</taxon>
        <taxon>Metazoa</taxon>
        <taxon>Ecdysozoa</taxon>
        <taxon>Arthropoda</taxon>
        <taxon>Hexapoda</taxon>
        <taxon>Insecta</taxon>
        <taxon>Pterygota</taxon>
        <taxon>Neoptera</taxon>
        <taxon>Endopterygota</taxon>
        <taxon>Hymenoptera</taxon>
        <taxon>Apocrita</taxon>
        <taxon>Aculeata</taxon>
        <taxon>Apoidea</taxon>
        <taxon>Anthophila</taxon>
        <taxon>Apidae</taxon>
        <taxon>Apis</taxon>
    </lineage>
</organism>
<feature type="chain" id="PRO_5044659432" evidence="2">
    <location>
        <begin position="28"/>
        <end position="314"/>
    </location>
</feature>
<dbReference type="AlphaFoldDB" id="A0A7M7GMP1"/>
<evidence type="ECO:0000313" key="3">
    <source>
        <dbReference type="EnsemblMetazoa" id="XP_006560911"/>
    </source>
</evidence>
<reference evidence="3" key="1">
    <citation type="submission" date="2021-01" db="UniProtKB">
        <authorList>
            <consortium name="EnsemblMetazoa"/>
        </authorList>
    </citation>
    <scope>IDENTIFICATION</scope>
    <source>
        <strain evidence="3">DH4</strain>
    </source>
</reference>
<gene>
    <name evidence="3" type="primary">102653587</name>
    <name evidence="5" type="synonym">LOC102653587</name>
</gene>
<evidence type="ECO:0000313" key="4">
    <source>
        <dbReference type="Proteomes" id="UP000005203"/>
    </source>
</evidence>
<accession>A0A8B6YWS2</accession>
<dbReference type="GeneID" id="102653587"/>
<feature type="signal peptide" evidence="2">
    <location>
        <begin position="1"/>
        <end position="27"/>
    </location>
</feature>
<feature type="region of interest" description="Disordered" evidence="1">
    <location>
        <begin position="287"/>
        <end position="314"/>
    </location>
</feature>
<name>A0A7M7GMP1_APIME</name>
<dbReference type="KEGG" id="ame:102653587"/>
<dbReference type="EnsemblMetazoa" id="XM_006560848">
    <property type="protein sequence ID" value="XP_006560911"/>
    <property type="gene ID" value="LOC102653587"/>
</dbReference>
<evidence type="ECO:0000256" key="1">
    <source>
        <dbReference type="SAM" id="MobiDB-lite"/>
    </source>
</evidence>